<accession>A0AAN7HSF4</accession>
<gene>
    <name evidence="1" type="ORF">ATC70_005912</name>
</gene>
<comment type="caution">
    <text evidence="1">The sequence shown here is derived from an EMBL/GenBank/DDBJ whole genome shotgun (WGS) entry which is preliminary data.</text>
</comment>
<evidence type="ECO:0000313" key="2">
    <source>
        <dbReference type="Proteomes" id="UP001304243"/>
    </source>
</evidence>
<organism evidence="1 2">
    <name type="scientific">Mucor velutinosus</name>
    <dbReference type="NCBI Taxonomy" id="708070"/>
    <lineage>
        <taxon>Eukaryota</taxon>
        <taxon>Fungi</taxon>
        <taxon>Fungi incertae sedis</taxon>
        <taxon>Mucoromycota</taxon>
        <taxon>Mucoromycotina</taxon>
        <taxon>Mucoromycetes</taxon>
        <taxon>Mucorales</taxon>
        <taxon>Mucorineae</taxon>
        <taxon>Mucoraceae</taxon>
        <taxon>Mucor</taxon>
    </lineage>
</organism>
<dbReference type="Proteomes" id="UP001304243">
    <property type="component" value="Unassembled WGS sequence"/>
</dbReference>
<keyword evidence="2" id="KW-1185">Reference proteome</keyword>
<evidence type="ECO:0000313" key="1">
    <source>
        <dbReference type="EMBL" id="KAK4513905.1"/>
    </source>
</evidence>
<sequence length="116" mass="12905">MTSHLRINNNPTGLLLKKKHQLVLLIATLEVGSNISDEAVKKILQVVFTPSKRKLTGHGTGMLYRAIFGIAERSPVKFDGLTSIHYGPELSKNALQALNVVNDIEKYKLAIIKTRR</sequence>
<dbReference type="RefSeq" id="XP_064680571.1">
    <property type="nucleotide sequence ID" value="XM_064825194.1"/>
</dbReference>
<dbReference type="GeneID" id="89949598"/>
<protein>
    <submittedName>
        <fullName evidence="1">Uncharacterized protein</fullName>
    </submittedName>
</protein>
<dbReference type="EMBL" id="JASEJX010000016">
    <property type="protein sequence ID" value="KAK4513905.1"/>
    <property type="molecule type" value="Genomic_DNA"/>
</dbReference>
<proteinExistence type="predicted"/>
<dbReference type="AlphaFoldDB" id="A0AAN7HSF4"/>
<name>A0AAN7HSF4_9FUNG</name>
<reference evidence="1 2" key="1">
    <citation type="submission" date="2022-11" db="EMBL/GenBank/DDBJ databases">
        <title>Mucor velutinosus strain NIH1002 WGS.</title>
        <authorList>
            <person name="Subramanian P."/>
            <person name="Mullikin J.C."/>
            <person name="Segre J.A."/>
            <person name="Zelazny A.M."/>
        </authorList>
    </citation>
    <scope>NUCLEOTIDE SEQUENCE [LARGE SCALE GENOMIC DNA]</scope>
    <source>
        <strain evidence="1 2">NIH1002</strain>
    </source>
</reference>